<dbReference type="SUPFAM" id="SSF48317">
    <property type="entry name" value="Acid phosphatase/Vanadium-dependent haloperoxidase"/>
    <property type="match status" value="2"/>
</dbReference>
<dbReference type="SMART" id="SM00014">
    <property type="entry name" value="acidPPc"/>
    <property type="match status" value="2"/>
</dbReference>
<protein>
    <submittedName>
        <fullName evidence="9">AcidPPc domain-containing protein</fullName>
    </submittedName>
</protein>
<dbReference type="GO" id="GO:0006644">
    <property type="term" value="P:phospholipid metabolic process"/>
    <property type="evidence" value="ECO:0007669"/>
    <property type="project" value="InterPro"/>
</dbReference>
<evidence type="ECO:0000256" key="4">
    <source>
        <dbReference type="ARBA" id="ARBA00022989"/>
    </source>
</evidence>
<feature type="domain" description="Phosphatidic acid phosphatase type 2/haloperoxidase" evidence="7">
    <location>
        <begin position="325"/>
        <end position="463"/>
    </location>
</feature>
<comment type="similarity">
    <text evidence="2">Belongs to the PA-phosphatase related phosphoesterase family.</text>
</comment>
<dbReference type="InterPro" id="IPR036938">
    <property type="entry name" value="PAP2/HPO_sf"/>
</dbReference>
<feature type="transmembrane region" description="Helical" evidence="6">
    <location>
        <begin position="312"/>
        <end position="331"/>
    </location>
</feature>
<dbReference type="GO" id="GO:0005886">
    <property type="term" value="C:plasma membrane"/>
    <property type="evidence" value="ECO:0007669"/>
    <property type="project" value="TreeGrafter"/>
</dbReference>
<feature type="transmembrane region" description="Helical" evidence="6">
    <location>
        <begin position="25"/>
        <end position="44"/>
    </location>
</feature>
<feature type="transmembrane region" description="Helical" evidence="6">
    <location>
        <begin position="384"/>
        <end position="404"/>
    </location>
</feature>
<dbReference type="AlphaFoldDB" id="A0AAF5I3U0"/>
<feature type="transmembrane region" description="Helical" evidence="6">
    <location>
        <begin position="183"/>
        <end position="201"/>
    </location>
</feature>
<evidence type="ECO:0000256" key="1">
    <source>
        <dbReference type="ARBA" id="ARBA00004141"/>
    </source>
</evidence>
<organism evidence="8 9">
    <name type="scientific">Strongyloides stercoralis</name>
    <name type="common">Threadworm</name>
    <dbReference type="NCBI Taxonomy" id="6248"/>
    <lineage>
        <taxon>Eukaryota</taxon>
        <taxon>Metazoa</taxon>
        <taxon>Ecdysozoa</taxon>
        <taxon>Nematoda</taxon>
        <taxon>Chromadorea</taxon>
        <taxon>Rhabditida</taxon>
        <taxon>Tylenchina</taxon>
        <taxon>Panagrolaimomorpha</taxon>
        <taxon>Strongyloidoidea</taxon>
        <taxon>Strongyloididae</taxon>
        <taxon>Strongyloides</taxon>
    </lineage>
</organism>
<accession>A0AAF5I3U0</accession>
<evidence type="ECO:0000313" key="8">
    <source>
        <dbReference type="Proteomes" id="UP000035681"/>
    </source>
</evidence>
<evidence type="ECO:0000313" key="9">
    <source>
        <dbReference type="WBParaSite" id="TCONS_00015554.p1"/>
    </source>
</evidence>
<dbReference type="Gene3D" id="1.20.144.10">
    <property type="entry name" value="Phosphatidic acid phosphatase type 2/haloperoxidase"/>
    <property type="match status" value="2"/>
</dbReference>
<keyword evidence="3 6" id="KW-0812">Transmembrane</keyword>
<dbReference type="Pfam" id="PF01569">
    <property type="entry name" value="PAP2"/>
    <property type="match status" value="2"/>
</dbReference>
<feature type="domain" description="Phosphatidic acid phosphatase type 2/haloperoxidase" evidence="7">
    <location>
        <begin position="56"/>
        <end position="198"/>
    </location>
</feature>
<evidence type="ECO:0000259" key="7">
    <source>
        <dbReference type="SMART" id="SM00014"/>
    </source>
</evidence>
<feature type="transmembrane region" description="Helical" evidence="6">
    <location>
        <begin position="119"/>
        <end position="141"/>
    </location>
</feature>
<evidence type="ECO:0000256" key="6">
    <source>
        <dbReference type="SAM" id="Phobius"/>
    </source>
</evidence>
<dbReference type="GO" id="GO:0008195">
    <property type="term" value="F:phosphatidate phosphatase activity"/>
    <property type="evidence" value="ECO:0007669"/>
    <property type="project" value="TreeGrafter"/>
</dbReference>
<dbReference type="InterPro" id="IPR043216">
    <property type="entry name" value="PAP-like"/>
</dbReference>
<evidence type="ECO:0000256" key="2">
    <source>
        <dbReference type="ARBA" id="ARBA00008816"/>
    </source>
</evidence>
<feature type="transmembrane region" description="Helical" evidence="6">
    <location>
        <begin position="56"/>
        <end position="76"/>
    </location>
</feature>
<dbReference type="GO" id="GO:0046839">
    <property type="term" value="P:phospholipid dephosphorylation"/>
    <property type="evidence" value="ECO:0007669"/>
    <property type="project" value="TreeGrafter"/>
</dbReference>
<feature type="transmembrane region" description="Helical" evidence="6">
    <location>
        <begin position="416"/>
        <end position="436"/>
    </location>
</feature>
<dbReference type="Proteomes" id="UP000035681">
    <property type="component" value="Unplaced"/>
</dbReference>
<dbReference type="PANTHER" id="PTHR10165">
    <property type="entry name" value="LIPID PHOSPHATE PHOSPHATASE"/>
    <property type="match status" value="1"/>
</dbReference>
<name>A0AAF5I3U0_STRER</name>
<feature type="transmembrane region" description="Helical" evidence="6">
    <location>
        <begin position="448"/>
        <end position="465"/>
    </location>
</feature>
<evidence type="ECO:0000256" key="5">
    <source>
        <dbReference type="ARBA" id="ARBA00023136"/>
    </source>
</evidence>
<proteinExistence type="inferred from homology"/>
<dbReference type="InterPro" id="IPR000326">
    <property type="entry name" value="PAP2/HPO"/>
</dbReference>
<reference evidence="9" key="1">
    <citation type="submission" date="2024-02" db="UniProtKB">
        <authorList>
            <consortium name="WormBaseParasite"/>
        </authorList>
    </citation>
    <scope>IDENTIFICATION</scope>
</reference>
<dbReference type="PANTHER" id="PTHR10165:SF103">
    <property type="entry name" value="PHOSPHOLIPID PHOSPHATASE HOMOLOG 1.2 HOMOLOG"/>
    <property type="match status" value="1"/>
</dbReference>
<feature type="transmembrane region" description="Helical" evidence="6">
    <location>
        <begin position="153"/>
        <end position="171"/>
    </location>
</feature>
<keyword evidence="5 6" id="KW-0472">Membrane</keyword>
<keyword evidence="8" id="KW-1185">Reference proteome</keyword>
<keyword evidence="4 6" id="KW-1133">Transmembrane helix</keyword>
<dbReference type="GO" id="GO:0007165">
    <property type="term" value="P:signal transduction"/>
    <property type="evidence" value="ECO:0007669"/>
    <property type="project" value="TreeGrafter"/>
</dbReference>
<evidence type="ECO:0000256" key="3">
    <source>
        <dbReference type="ARBA" id="ARBA00022692"/>
    </source>
</evidence>
<sequence length="502" mass="57770">PRIVPLPCDTKDINFPYKESTVPPLIMFIVIIIVSIIFVTFIEYSETMILKKNLSTIILIGNCFISITVNSIKYLVGRLRPNFIDVCKPDITSQICVNDFYKNYNCIEEDKKKVIDSRLSFFSGHTAYAIFNALFICIYGFMRSSNDSIGRKISLFLTPFLIICGIFVGVTRITDNKHHLSDVIVGGAYGSIIALCLAYIFKNYIKENEDVISCEKEIIKHLNDTLPIISTNENIETKSYHHINKKMIEEQVDSNNYGTMTSRTTENEIFTYIVEKNDVILFLLFQLWIEPTKRGFFCNDETIRYPFKQDTVTPNALIIFSVLPNILMVFYGEKRNALNRRHRPYFLDVCKPDVLKNATCSDYNYILNYTCTGTNLGLIRESSLSFPSGHSAIAFYAATFFYLYIQNRTFFMRKFYLLPSALQFTGISLATFTAVSRIFDYHHHPEDVAIGTIIGILFGYYFYNYNISIKKKKHISSDIDNDTSSNETVVQNDPLLRNEMNV</sequence>
<comment type="subcellular location">
    <subcellularLocation>
        <location evidence="1">Membrane</location>
        <topology evidence="1">Multi-pass membrane protein</topology>
    </subcellularLocation>
</comment>
<dbReference type="WBParaSite" id="TCONS_00015554.p1">
    <property type="protein sequence ID" value="TCONS_00015554.p1"/>
    <property type="gene ID" value="XLOC_010029"/>
</dbReference>